<evidence type="ECO:0000313" key="4">
    <source>
        <dbReference type="EMBL" id="ANO50119.1"/>
    </source>
</evidence>
<dbReference type="GO" id="GO:0046872">
    <property type="term" value="F:metal ion binding"/>
    <property type="evidence" value="ECO:0007669"/>
    <property type="project" value="InterPro"/>
</dbReference>
<dbReference type="PANTHER" id="PTHR22953">
    <property type="entry name" value="ACID PHOSPHATASE RELATED"/>
    <property type="match status" value="1"/>
</dbReference>
<evidence type="ECO:0000313" key="5">
    <source>
        <dbReference type="Proteomes" id="UP000092695"/>
    </source>
</evidence>
<dbReference type="SUPFAM" id="SSF49363">
    <property type="entry name" value="Purple acid phosphatase, N-terminal domain"/>
    <property type="match status" value="1"/>
</dbReference>
<dbReference type="Pfam" id="PF00149">
    <property type="entry name" value="Metallophos"/>
    <property type="match status" value="1"/>
</dbReference>
<name>A0A193LCJ6_9GAMM</name>
<dbReference type="STRING" id="1548547.BA177_01800"/>
<gene>
    <name evidence="4" type="ORF">BA177_01800</name>
</gene>
<dbReference type="Gene3D" id="3.60.21.10">
    <property type="match status" value="1"/>
</dbReference>
<feature type="signal peptide" evidence="2">
    <location>
        <begin position="1"/>
        <end position="32"/>
    </location>
</feature>
<dbReference type="OrthoDB" id="9804511at2"/>
<protein>
    <recommendedName>
        <fullName evidence="3">Calcineurin-like phosphoesterase domain-containing protein</fullName>
    </recommendedName>
</protein>
<dbReference type="InterPro" id="IPR004843">
    <property type="entry name" value="Calcineurin-like_PHP"/>
</dbReference>
<organism evidence="4 5">
    <name type="scientific">Woeseia oceani</name>
    <dbReference type="NCBI Taxonomy" id="1548547"/>
    <lineage>
        <taxon>Bacteria</taxon>
        <taxon>Pseudomonadati</taxon>
        <taxon>Pseudomonadota</taxon>
        <taxon>Gammaproteobacteria</taxon>
        <taxon>Woeseiales</taxon>
        <taxon>Woeseiaceae</taxon>
        <taxon>Woeseia</taxon>
    </lineage>
</organism>
<dbReference type="InterPro" id="IPR029052">
    <property type="entry name" value="Metallo-depent_PP-like"/>
</dbReference>
<evidence type="ECO:0000259" key="3">
    <source>
        <dbReference type="Pfam" id="PF00149"/>
    </source>
</evidence>
<dbReference type="InterPro" id="IPR008963">
    <property type="entry name" value="Purple_acid_Pase-like_N"/>
</dbReference>
<keyword evidence="1 2" id="KW-0732">Signal</keyword>
<evidence type="ECO:0000256" key="2">
    <source>
        <dbReference type="SAM" id="SignalP"/>
    </source>
</evidence>
<reference evidence="4 5" key="1">
    <citation type="submission" date="2016-06" db="EMBL/GenBank/DDBJ databases">
        <title>Complete genome sequence of a deep-branching marine Gamma Proteobacterium Woeseia oceani type strain XK5.</title>
        <authorList>
            <person name="Mu D."/>
            <person name="Du Z."/>
        </authorList>
    </citation>
    <scope>NUCLEOTIDE SEQUENCE [LARGE SCALE GENOMIC DNA]</scope>
    <source>
        <strain evidence="4 5">XK5</strain>
    </source>
</reference>
<feature type="chain" id="PRO_5008260086" description="Calcineurin-like phosphoesterase domain-containing protein" evidence="2">
    <location>
        <begin position="33"/>
        <end position="813"/>
    </location>
</feature>
<dbReference type="KEGG" id="woc:BA177_01800"/>
<dbReference type="PANTHER" id="PTHR22953:SF153">
    <property type="entry name" value="PURPLE ACID PHOSPHATASE"/>
    <property type="match status" value="1"/>
</dbReference>
<dbReference type="SUPFAM" id="SSF56300">
    <property type="entry name" value="Metallo-dependent phosphatases"/>
    <property type="match status" value="1"/>
</dbReference>
<dbReference type="GO" id="GO:0003993">
    <property type="term" value="F:acid phosphatase activity"/>
    <property type="evidence" value="ECO:0007669"/>
    <property type="project" value="InterPro"/>
</dbReference>
<keyword evidence="5" id="KW-1185">Reference proteome</keyword>
<dbReference type="AlphaFoldDB" id="A0A193LCJ6"/>
<dbReference type="RefSeq" id="WP_068612216.1">
    <property type="nucleotide sequence ID" value="NZ_CP016268.1"/>
</dbReference>
<feature type="domain" description="Calcineurin-like phosphoesterase" evidence="3">
    <location>
        <begin position="457"/>
        <end position="670"/>
    </location>
</feature>
<proteinExistence type="predicted"/>
<sequence length="813" mass="88955">MLWKKQPILKLIKPAVLTAAILLLGACKPATSLSDDALLLPALDAAEMRWIASRIYQNETRGQARYLTHWGAGEDFPSLGIGHFIWFPATVDAPFDESFPALVSYLNAHENACAVMPDWLAELEPFAAPWADREGFEAALDSDNMLQLRLWLAATATEQAQYIVDNFSRRWSEIDLPTEDYRALTALLQDLMQTSGGRFAVIDYVNFKGLGTNPRERYAGEGWGLMQVLSDIVAARADGDATGSLVEQFSAAAAARLRQRVELAPPERNEARWLAGWMRRVGDYASLPVESARAQYAGFRVQPYLQNPTSTSMNVIWFSDAATAGELSLLAGEENGGVVQVIQTTPAAACELGYHPRELASLENGRLPTAPFKHVVELSDLQPGAAYRYTVVQNGQQASGEFRTPGPADEALRFVVYADSETEPESVGKPSAWGGWDDAPGERPYPVDQDTGYRENLRVMANAKPDFIAIAGDLVQSGGEQRDWDEFWRLNAAIAATTPIYPALGNHEYFAGPGAFGDYGADASRRAVQKYKGYFSFPDNGADNEAHQGSYYAIQRGPVSLIVIDGNDGVPHRSDTDTNWYLRDQSQGGVAPAWNPGSRQYVWLEERLRHAQQNSAFTFVMFHAAPYSSGVHALPPGLGEGKDYLPGTPLRALTPLFSRYGVDAVFSGHDELYEHSVVPGTEVLPGGGSAEHAVHFYVVGIGGDGLRGAAREVRNPYRVFSAAADAPEQYDDNGMLIDGGIHYGHLRVTVNQASAGYWQAQLEPVYLFPLFAADGTVRAFEPRNYADVTVLRGMQVNADNEAAVNNARETDEQ</sequence>
<dbReference type="InterPro" id="IPR039331">
    <property type="entry name" value="PAPs-like"/>
</dbReference>
<dbReference type="Proteomes" id="UP000092695">
    <property type="component" value="Chromosome"/>
</dbReference>
<dbReference type="PROSITE" id="PS51257">
    <property type="entry name" value="PROKAR_LIPOPROTEIN"/>
    <property type="match status" value="1"/>
</dbReference>
<evidence type="ECO:0000256" key="1">
    <source>
        <dbReference type="ARBA" id="ARBA00022729"/>
    </source>
</evidence>
<accession>A0A193LCJ6</accession>
<dbReference type="EMBL" id="CP016268">
    <property type="protein sequence ID" value="ANO50119.1"/>
    <property type="molecule type" value="Genomic_DNA"/>
</dbReference>